<dbReference type="Proteomes" id="UP001595829">
    <property type="component" value="Unassembled WGS sequence"/>
</dbReference>
<keyword evidence="2" id="KW-1133">Transmembrane helix</keyword>
<evidence type="ECO:0000256" key="2">
    <source>
        <dbReference type="SAM" id="Phobius"/>
    </source>
</evidence>
<feature type="transmembrane region" description="Helical" evidence="2">
    <location>
        <begin position="33"/>
        <end position="54"/>
    </location>
</feature>
<reference evidence="4" key="1">
    <citation type="journal article" date="2019" name="Int. J. Syst. Evol. Microbiol.">
        <title>The Global Catalogue of Microorganisms (GCM) 10K type strain sequencing project: providing services to taxonomists for standard genome sequencing and annotation.</title>
        <authorList>
            <consortium name="The Broad Institute Genomics Platform"/>
            <consortium name="The Broad Institute Genome Sequencing Center for Infectious Disease"/>
            <person name="Wu L."/>
            <person name="Ma J."/>
        </authorList>
    </citation>
    <scope>NUCLEOTIDE SEQUENCE [LARGE SCALE GENOMIC DNA]</scope>
    <source>
        <strain evidence="4">CGMCC 4.1648</strain>
    </source>
</reference>
<sequence>MPRPTAAQLAYGSATVVCSTVALLLLFDPAGAGVALIGVVALLLGLLVTLAAPVRRARAAAASAAVSGPSARVPGPRARARTGEHSLRH</sequence>
<organism evidence="3 4">
    <name type="scientific">Streptomyces coeruleoprunus</name>
    <dbReference type="NCBI Taxonomy" id="285563"/>
    <lineage>
        <taxon>Bacteria</taxon>
        <taxon>Bacillati</taxon>
        <taxon>Actinomycetota</taxon>
        <taxon>Actinomycetes</taxon>
        <taxon>Kitasatosporales</taxon>
        <taxon>Streptomycetaceae</taxon>
        <taxon>Streptomyces</taxon>
    </lineage>
</organism>
<protein>
    <recommendedName>
        <fullName evidence="5">Secreted protein</fullName>
    </recommendedName>
</protein>
<name>A0ABV9XNI4_9ACTN</name>
<dbReference type="RefSeq" id="WP_345691473.1">
    <property type="nucleotide sequence ID" value="NZ_BAABIT010000001.1"/>
</dbReference>
<keyword evidence="2" id="KW-0812">Transmembrane</keyword>
<proteinExistence type="predicted"/>
<feature type="compositionally biased region" description="Low complexity" evidence="1">
    <location>
        <begin position="62"/>
        <end position="74"/>
    </location>
</feature>
<feature type="transmembrane region" description="Helical" evidence="2">
    <location>
        <begin position="9"/>
        <end position="27"/>
    </location>
</feature>
<evidence type="ECO:0000313" key="4">
    <source>
        <dbReference type="Proteomes" id="UP001595829"/>
    </source>
</evidence>
<dbReference type="EMBL" id="JBHSJD010000027">
    <property type="protein sequence ID" value="MFC5026989.1"/>
    <property type="molecule type" value="Genomic_DNA"/>
</dbReference>
<evidence type="ECO:0000256" key="1">
    <source>
        <dbReference type="SAM" id="MobiDB-lite"/>
    </source>
</evidence>
<accession>A0ABV9XNI4</accession>
<feature type="region of interest" description="Disordered" evidence="1">
    <location>
        <begin position="62"/>
        <end position="89"/>
    </location>
</feature>
<comment type="caution">
    <text evidence="3">The sequence shown here is derived from an EMBL/GenBank/DDBJ whole genome shotgun (WGS) entry which is preliminary data.</text>
</comment>
<evidence type="ECO:0000313" key="3">
    <source>
        <dbReference type="EMBL" id="MFC5026989.1"/>
    </source>
</evidence>
<evidence type="ECO:0008006" key="5">
    <source>
        <dbReference type="Google" id="ProtNLM"/>
    </source>
</evidence>
<keyword evidence="2" id="KW-0472">Membrane</keyword>
<keyword evidence="4" id="KW-1185">Reference proteome</keyword>
<gene>
    <name evidence="3" type="ORF">ACFPM3_33110</name>
</gene>